<evidence type="ECO:0000313" key="8">
    <source>
        <dbReference type="EMBL" id="GHA21841.1"/>
    </source>
</evidence>
<dbReference type="PROSITE" id="PS51900">
    <property type="entry name" value="CB"/>
    <property type="match status" value="1"/>
</dbReference>
<keyword evidence="4" id="KW-0233">DNA recombination</keyword>
<evidence type="ECO:0000256" key="2">
    <source>
        <dbReference type="ARBA" id="ARBA00022908"/>
    </source>
</evidence>
<evidence type="ECO:0000256" key="1">
    <source>
        <dbReference type="ARBA" id="ARBA00008857"/>
    </source>
</evidence>
<comment type="similarity">
    <text evidence="1">Belongs to the 'phage' integrase family.</text>
</comment>
<gene>
    <name evidence="8" type="primary">intI</name>
    <name evidence="8" type="ORF">GCM10008090_34700</name>
</gene>
<dbReference type="Proteomes" id="UP000614811">
    <property type="component" value="Unassembled WGS sequence"/>
</dbReference>
<evidence type="ECO:0000256" key="5">
    <source>
        <dbReference type="PROSITE-ProRule" id="PRU01248"/>
    </source>
</evidence>
<sequence>MRLRGYSIRTEKTYLVWIASFIRFHKYRHPKEMGAAEVVAYLDYLASTRNVSVNTQKVALNALSFLYNKYLEQPLGALGFKYATRPRHLPTVLSVDEVMLIINQLEGVHRLVVELIYGSGLRVSECLRLRIQDLDFHRNALTVRNGKGGKDRVTILSNKLQDAVLAQMRTSLSIQKEDNSQNLGPSLPDSLSRKYPNAFKMPGWMFVFPSTTISHHPVNKKLCRHHLHTSVIRKSLKLAVSNTSISKRVSCHTFRHSFATHLLEAGTDIRTVQELLGHSDVTTTQIYTHVIGKHFAGTLSPYDRLKAV</sequence>
<evidence type="ECO:0000313" key="9">
    <source>
        <dbReference type="Proteomes" id="UP000614811"/>
    </source>
</evidence>
<dbReference type="NCBIfam" id="TIGR02249">
    <property type="entry name" value="integrase_gron"/>
    <property type="match status" value="1"/>
</dbReference>
<dbReference type="InterPro" id="IPR002104">
    <property type="entry name" value="Integrase_catalytic"/>
</dbReference>
<name>A0A918S2L0_9GAMM</name>
<dbReference type="GO" id="GO:0015074">
    <property type="term" value="P:DNA integration"/>
    <property type="evidence" value="ECO:0007669"/>
    <property type="project" value="UniProtKB-KW"/>
</dbReference>
<dbReference type="InterPro" id="IPR011946">
    <property type="entry name" value="Integrase_integron-type"/>
</dbReference>
<dbReference type="PANTHER" id="PTHR30349:SF64">
    <property type="entry name" value="PROPHAGE INTEGRASE INTD-RELATED"/>
    <property type="match status" value="1"/>
</dbReference>
<reference evidence="8" key="1">
    <citation type="journal article" date="2014" name="Int. J. Syst. Evol. Microbiol.">
        <title>Complete genome sequence of Corynebacterium casei LMG S-19264T (=DSM 44701T), isolated from a smear-ripened cheese.</title>
        <authorList>
            <consortium name="US DOE Joint Genome Institute (JGI-PGF)"/>
            <person name="Walter F."/>
            <person name="Albersmeier A."/>
            <person name="Kalinowski J."/>
            <person name="Ruckert C."/>
        </authorList>
    </citation>
    <scope>NUCLEOTIDE SEQUENCE</scope>
    <source>
        <strain evidence="8">KCTC 12711</strain>
    </source>
</reference>
<proteinExistence type="inferred from homology"/>
<dbReference type="GO" id="GO:0003677">
    <property type="term" value="F:DNA binding"/>
    <property type="evidence" value="ECO:0007669"/>
    <property type="project" value="UniProtKB-UniRule"/>
</dbReference>
<evidence type="ECO:0000259" key="7">
    <source>
        <dbReference type="PROSITE" id="PS51900"/>
    </source>
</evidence>
<dbReference type="PANTHER" id="PTHR30349">
    <property type="entry name" value="PHAGE INTEGRASE-RELATED"/>
    <property type="match status" value="1"/>
</dbReference>
<dbReference type="GO" id="GO:0006310">
    <property type="term" value="P:DNA recombination"/>
    <property type="evidence" value="ECO:0007669"/>
    <property type="project" value="UniProtKB-KW"/>
</dbReference>
<dbReference type="Pfam" id="PF00589">
    <property type="entry name" value="Phage_integrase"/>
    <property type="match status" value="1"/>
</dbReference>
<dbReference type="Gene3D" id="1.10.150.130">
    <property type="match status" value="1"/>
</dbReference>
<dbReference type="PROSITE" id="PS51898">
    <property type="entry name" value="TYR_RECOMBINASE"/>
    <property type="match status" value="1"/>
</dbReference>
<dbReference type="InterPro" id="IPR010998">
    <property type="entry name" value="Integrase_recombinase_N"/>
</dbReference>
<keyword evidence="9" id="KW-1185">Reference proteome</keyword>
<evidence type="ECO:0000256" key="3">
    <source>
        <dbReference type="ARBA" id="ARBA00023125"/>
    </source>
</evidence>
<feature type="domain" description="Core-binding (CB)" evidence="7">
    <location>
        <begin position="1"/>
        <end position="71"/>
    </location>
</feature>
<dbReference type="InterPro" id="IPR011010">
    <property type="entry name" value="DNA_brk_join_enz"/>
</dbReference>
<keyword evidence="3 5" id="KW-0238">DNA-binding</keyword>
<evidence type="ECO:0000259" key="6">
    <source>
        <dbReference type="PROSITE" id="PS51898"/>
    </source>
</evidence>
<dbReference type="EMBL" id="BMXA01000010">
    <property type="protein sequence ID" value="GHA21841.1"/>
    <property type="molecule type" value="Genomic_DNA"/>
</dbReference>
<dbReference type="AlphaFoldDB" id="A0A918S2L0"/>
<feature type="domain" description="Tyr recombinase" evidence="6">
    <location>
        <begin position="88"/>
        <end position="300"/>
    </location>
</feature>
<accession>A0A918S2L0</accession>
<reference evidence="8" key="2">
    <citation type="submission" date="2020-09" db="EMBL/GenBank/DDBJ databases">
        <authorList>
            <person name="Sun Q."/>
            <person name="Kim S."/>
        </authorList>
    </citation>
    <scope>NUCLEOTIDE SEQUENCE</scope>
    <source>
        <strain evidence="8">KCTC 12711</strain>
    </source>
</reference>
<dbReference type="InterPro" id="IPR044068">
    <property type="entry name" value="CB"/>
</dbReference>
<dbReference type="InterPro" id="IPR004107">
    <property type="entry name" value="Integrase_SAM-like_N"/>
</dbReference>
<dbReference type="InterPro" id="IPR050090">
    <property type="entry name" value="Tyrosine_recombinase_XerCD"/>
</dbReference>
<dbReference type="Gene3D" id="1.10.443.10">
    <property type="entry name" value="Intergrase catalytic core"/>
    <property type="match status" value="1"/>
</dbReference>
<protein>
    <submittedName>
        <fullName evidence="8">Integron integrase</fullName>
    </submittedName>
</protein>
<keyword evidence="2" id="KW-0229">DNA integration</keyword>
<dbReference type="Pfam" id="PF13495">
    <property type="entry name" value="Phage_int_SAM_4"/>
    <property type="match status" value="1"/>
</dbReference>
<dbReference type="InterPro" id="IPR013762">
    <property type="entry name" value="Integrase-like_cat_sf"/>
</dbReference>
<evidence type="ECO:0000256" key="4">
    <source>
        <dbReference type="ARBA" id="ARBA00023172"/>
    </source>
</evidence>
<comment type="caution">
    <text evidence="8">The sequence shown here is derived from an EMBL/GenBank/DDBJ whole genome shotgun (WGS) entry which is preliminary data.</text>
</comment>
<organism evidence="8 9">
    <name type="scientific">Arenicella chitinivorans</name>
    <dbReference type="NCBI Taxonomy" id="1329800"/>
    <lineage>
        <taxon>Bacteria</taxon>
        <taxon>Pseudomonadati</taxon>
        <taxon>Pseudomonadota</taxon>
        <taxon>Gammaproteobacteria</taxon>
        <taxon>Arenicellales</taxon>
        <taxon>Arenicellaceae</taxon>
        <taxon>Arenicella</taxon>
    </lineage>
</organism>
<dbReference type="SUPFAM" id="SSF56349">
    <property type="entry name" value="DNA breaking-rejoining enzymes"/>
    <property type="match status" value="1"/>
</dbReference>